<evidence type="ECO:0000256" key="3">
    <source>
        <dbReference type="ARBA" id="ARBA00012922"/>
    </source>
</evidence>
<evidence type="ECO:0000259" key="4">
    <source>
        <dbReference type="Pfam" id="PF01425"/>
    </source>
</evidence>
<sequence>MKLDEYREHDGVGLARLVSDGQVTASEVLACAIGGAERVDPVLNAIARPMLGEAARQAAGPLSGPFAGVPFYIKDLMQDYAGLPSGFGSRALQHARAPEHDEVVRRWLDAGLVILGKTSTPEFGLKGVTEPHVHGPCRNPWNPGRTPGGSSGGSAALVAAGVVPAAGANDGGGSIRIPASFCGLFGLKPGRGLVPDGPSHESYLFGASVNGVVSRTVRDSALMLDVMVDGPREGRFTAATRSRPRQMRIGFSAGSPFGSEVSAEAVAAMERAAALCEELGHTVEEASPAIDGRALVEDFSTAFSVYAASQIDEAKRAWGATDGKFEFETRVLAALGRATTAPEFYASHDRWHGYARGLAEFHDRFDLLLTPTVARPAPRIGELDTPKALAAAVRPLLGLGLVERLAALDVWRQHVRQSISVVPFTQLANLTGAPAMSVPLHHTAQGLPMGAQWVAPPGGEELLLALAAELEEAQPWAGHWPEVSVTTAAATTPR</sequence>
<dbReference type="GO" id="GO:0004040">
    <property type="term" value="F:amidase activity"/>
    <property type="evidence" value="ECO:0007669"/>
    <property type="project" value="UniProtKB-EC"/>
</dbReference>
<evidence type="ECO:0000256" key="2">
    <source>
        <dbReference type="ARBA" id="ARBA00009199"/>
    </source>
</evidence>
<accession>A0A927PMH9</accession>
<proteinExistence type="inferred from homology"/>
<dbReference type="RefSeq" id="WP_192039307.1">
    <property type="nucleotide sequence ID" value="NZ_JACYWE010000005.1"/>
</dbReference>
<dbReference type="Pfam" id="PF01425">
    <property type="entry name" value="Amidase"/>
    <property type="match status" value="1"/>
</dbReference>
<protein>
    <recommendedName>
        <fullName evidence="3">amidase</fullName>
        <ecNumber evidence="3">3.5.1.4</ecNumber>
    </recommendedName>
</protein>
<dbReference type="PANTHER" id="PTHR11895:SF7">
    <property type="entry name" value="GLUTAMYL-TRNA(GLN) AMIDOTRANSFERASE SUBUNIT A, MITOCHONDRIAL"/>
    <property type="match status" value="1"/>
</dbReference>
<evidence type="ECO:0000313" key="6">
    <source>
        <dbReference type="Proteomes" id="UP000642993"/>
    </source>
</evidence>
<evidence type="ECO:0000256" key="1">
    <source>
        <dbReference type="ARBA" id="ARBA00001311"/>
    </source>
</evidence>
<organism evidence="5 6">
    <name type="scientific">Lolliginicoccus lacisalsi</name>
    <dbReference type="NCBI Taxonomy" id="2742202"/>
    <lineage>
        <taxon>Bacteria</taxon>
        <taxon>Bacillati</taxon>
        <taxon>Actinomycetota</taxon>
        <taxon>Actinomycetes</taxon>
        <taxon>Mycobacteriales</taxon>
        <taxon>Hoyosellaceae</taxon>
        <taxon>Lolliginicoccus</taxon>
    </lineage>
</organism>
<dbReference type="EMBL" id="JACYWE010000005">
    <property type="protein sequence ID" value="MBD8506854.1"/>
    <property type="molecule type" value="Genomic_DNA"/>
</dbReference>
<comment type="similarity">
    <text evidence="2">Belongs to the amidase family.</text>
</comment>
<dbReference type="InterPro" id="IPR036928">
    <property type="entry name" value="AS_sf"/>
</dbReference>
<reference evidence="5" key="1">
    <citation type="submission" date="2020-09" db="EMBL/GenBank/DDBJ databases">
        <title>Hoyosella lacisalsi sp. nov., a halotolerant actinobacterium isolated from soil of Lake Gudzhirganskoe.</title>
        <authorList>
            <person name="Yang Q."/>
            <person name="Guo P.Y."/>
            <person name="Liu S.W."/>
            <person name="Li F.N."/>
            <person name="Sun C.H."/>
        </authorList>
    </citation>
    <scope>NUCLEOTIDE SEQUENCE</scope>
    <source>
        <strain evidence="5">G463</strain>
    </source>
</reference>
<dbReference type="PANTHER" id="PTHR11895">
    <property type="entry name" value="TRANSAMIDASE"/>
    <property type="match status" value="1"/>
</dbReference>
<dbReference type="InterPro" id="IPR000120">
    <property type="entry name" value="Amidase"/>
</dbReference>
<comment type="caution">
    <text evidence="5">The sequence shown here is derived from an EMBL/GenBank/DDBJ whole genome shotgun (WGS) entry which is preliminary data.</text>
</comment>
<dbReference type="SUPFAM" id="SSF75304">
    <property type="entry name" value="Amidase signature (AS) enzymes"/>
    <property type="match status" value="1"/>
</dbReference>
<dbReference type="InterPro" id="IPR020556">
    <property type="entry name" value="Amidase_CS"/>
</dbReference>
<name>A0A927PMH9_9ACTN</name>
<dbReference type="PROSITE" id="PS00571">
    <property type="entry name" value="AMIDASES"/>
    <property type="match status" value="1"/>
</dbReference>
<gene>
    <name evidence="5" type="ORF">HT102_10175</name>
</gene>
<comment type="catalytic activity">
    <reaction evidence="1">
        <text>a monocarboxylic acid amide + H2O = a monocarboxylate + NH4(+)</text>
        <dbReference type="Rhea" id="RHEA:12020"/>
        <dbReference type="ChEBI" id="CHEBI:15377"/>
        <dbReference type="ChEBI" id="CHEBI:28938"/>
        <dbReference type="ChEBI" id="CHEBI:35757"/>
        <dbReference type="ChEBI" id="CHEBI:83628"/>
        <dbReference type="EC" id="3.5.1.4"/>
    </reaction>
</comment>
<evidence type="ECO:0000313" key="5">
    <source>
        <dbReference type="EMBL" id="MBD8506854.1"/>
    </source>
</evidence>
<keyword evidence="6" id="KW-1185">Reference proteome</keyword>
<dbReference type="Gene3D" id="3.90.1300.10">
    <property type="entry name" value="Amidase signature (AS) domain"/>
    <property type="match status" value="1"/>
</dbReference>
<dbReference type="EC" id="3.5.1.4" evidence="3"/>
<feature type="domain" description="Amidase" evidence="4">
    <location>
        <begin position="32"/>
        <end position="464"/>
    </location>
</feature>
<dbReference type="InterPro" id="IPR023631">
    <property type="entry name" value="Amidase_dom"/>
</dbReference>
<dbReference type="AlphaFoldDB" id="A0A927PMH9"/>
<dbReference type="Proteomes" id="UP000642993">
    <property type="component" value="Unassembled WGS sequence"/>
</dbReference>